<evidence type="ECO:0000256" key="7">
    <source>
        <dbReference type="ARBA" id="ARBA00023204"/>
    </source>
</evidence>
<comment type="similarity">
    <text evidence="2 9">Belongs to the MGMT family.</text>
</comment>
<feature type="domain" description="Methylated-DNA-[protein]-cysteine S-methyltransferase DNA binding" evidence="10">
    <location>
        <begin position="79"/>
        <end position="159"/>
    </location>
</feature>
<keyword evidence="3 9" id="KW-0963">Cytoplasm</keyword>
<dbReference type="GO" id="GO:0006307">
    <property type="term" value="P:DNA alkylation repair"/>
    <property type="evidence" value="ECO:0007669"/>
    <property type="project" value="UniProtKB-UniRule"/>
</dbReference>
<feature type="domain" description="Methylguanine DNA methyltransferase ribonuclease-like" evidence="11">
    <location>
        <begin position="3"/>
        <end position="74"/>
    </location>
</feature>
<dbReference type="AlphaFoldDB" id="A0A5C6W6Y5"/>
<comment type="miscellaneous">
    <text evidence="9">This enzyme catalyzes only one turnover and therefore is not strictly catalytic. According to one definition, an enzyme is a biocatalyst that acts repeatedly and over many reaction cycles.</text>
</comment>
<evidence type="ECO:0000256" key="5">
    <source>
        <dbReference type="ARBA" id="ARBA00022679"/>
    </source>
</evidence>
<comment type="caution">
    <text evidence="12">The sequence shown here is derived from an EMBL/GenBank/DDBJ whole genome shotgun (WGS) entry which is preliminary data.</text>
</comment>
<dbReference type="InterPro" id="IPR036217">
    <property type="entry name" value="MethylDNA_cys_MeTrfase_DNAb"/>
</dbReference>
<dbReference type="Pfam" id="PF02870">
    <property type="entry name" value="Methyltransf_1N"/>
    <property type="match status" value="1"/>
</dbReference>
<dbReference type="InterPro" id="IPR014048">
    <property type="entry name" value="MethylDNA_cys_MeTrfase_DNA-bd"/>
</dbReference>
<dbReference type="InterPro" id="IPR001497">
    <property type="entry name" value="MethylDNA_cys_MeTrfase_AS"/>
</dbReference>
<name>A0A5C6W6Y5_9BACI</name>
<dbReference type="Gene3D" id="3.30.160.70">
    <property type="entry name" value="Methylated DNA-protein cysteine methyltransferase domain"/>
    <property type="match status" value="1"/>
</dbReference>
<dbReference type="InterPro" id="IPR036631">
    <property type="entry name" value="MGMT_N_sf"/>
</dbReference>
<dbReference type="HAMAP" id="MF_00772">
    <property type="entry name" value="OGT"/>
    <property type="match status" value="1"/>
</dbReference>
<dbReference type="GO" id="GO:0005737">
    <property type="term" value="C:cytoplasm"/>
    <property type="evidence" value="ECO:0007669"/>
    <property type="project" value="UniProtKB-SubCell"/>
</dbReference>
<dbReference type="RefSeq" id="WP_146947288.1">
    <property type="nucleotide sequence ID" value="NZ_VOQF01000004.1"/>
</dbReference>
<dbReference type="Proteomes" id="UP000321363">
    <property type="component" value="Unassembled WGS sequence"/>
</dbReference>
<evidence type="ECO:0000256" key="1">
    <source>
        <dbReference type="ARBA" id="ARBA00001286"/>
    </source>
</evidence>
<keyword evidence="6 9" id="KW-0227">DNA damage</keyword>
<dbReference type="InterPro" id="IPR036388">
    <property type="entry name" value="WH-like_DNA-bd_sf"/>
</dbReference>
<comment type="function">
    <text evidence="9">Involved in the cellular defense against the biological effects of O6-methylguanine (O6-MeG) and O4-methylthymine (O4-MeT) in DNA. Repairs the methylated nucleobase in DNA by stoichiometrically transferring the methyl group to a cysteine residue in the enzyme. This is a suicide reaction: the enzyme is irreversibly inactivated.</text>
</comment>
<evidence type="ECO:0000313" key="13">
    <source>
        <dbReference type="Proteomes" id="UP000321363"/>
    </source>
</evidence>
<dbReference type="InterPro" id="IPR023546">
    <property type="entry name" value="MGMT"/>
</dbReference>
<dbReference type="OrthoDB" id="9802228at2"/>
<comment type="catalytic activity">
    <reaction evidence="1 9">
        <text>a 4-O-methyl-thymidine in DNA + L-cysteinyl-[protein] = a thymidine in DNA + S-methyl-L-cysteinyl-[protein]</text>
        <dbReference type="Rhea" id="RHEA:53428"/>
        <dbReference type="Rhea" id="RHEA-COMP:10131"/>
        <dbReference type="Rhea" id="RHEA-COMP:10132"/>
        <dbReference type="Rhea" id="RHEA-COMP:13555"/>
        <dbReference type="Rhea" id="RHEA-COMP:13556"/>
        <dbReference type="ChEBI" id="CHEBI:29950"/>
        <dbReference type="ChEBI" id="CHEBI:82612"/>
        <dbReference type="ChEBI" id="CHEBI:137386"/>
        <dbReference type="ChEBI" id="CHEBI:137387"/>
        <dbReference type="EC" id="2.1.1.63"/>
    </reaction>
</comment>
<dbReference type="SUPFAM" id="SSF53155">
    <property type="entry name" value="Methylated DNA-protein cysteine methyltransferase domain"/>
    <property type="match status" value="1"/>
</dbReference>
<keyword evidence="13" id="KW-1185">Reference proteome</keyword>
<evidence type="ECO:0000259" key="11">
    <source>
        <dbReference type="Pfam" id="PF02870"/>
    </source>
</evidence>
<dbReference type="EC" id="2.1.1.63" evidence="9"/>
<dbReference type="Gene3D" id="1.10.10.10">
    <property type="entry name" value="Winged helix-like DNA-binding domain superfamily/Winged helix DNA-binding domain"/>
    <property type="match status" value="1"/>
</dbReference>
<keyword evidence="7 9" id="KW-0234">DNA repair</keyword>
<accession>A0A5C6W6Y5</accession>
<evidence type="ECO:0000256" key="6">
    <source>
        <dbReference type="ARBA" id="ARBA00022763"/>
    </source>
</evidence>
<dbReference type="PANTHER" id="PTHR10815:SF5">
    <property type="entry name" value="METHYLATED-DNA--PROTEIN-CYSTEINE METHYLTRANSFERASE"/>
    <property type="match status" value="1"/>
</dbReference>
<reference evidence="12 13" key="1">
    <citation type="journal article" date="2005" name="Int. J. Syst. Evol. Microbiol.">
        <title>Bacillus litoralis sp. nov., isolated from a tidal flat of the Yellow Sea in Korea.</title>
        <authorList>
            <person name="Yoon J.H."/>
            <person name="Oh T.K."/>
        </authorList>
    </citation>
    <scope>NUCLEOTIDE SEQUENCE [LARGE SCALE GENOMIC DNA]</scope>
    <source>
        <strain evidence="12 13">SW-211</strain>
    </source>
</reference>
<evidence type="ECO:0000256" key="3">
    <source>
        <dbReference type="ARBA" id="ARBA00022490"/>
    </source>
</evidence>
<evidence type="ECO:0000256" key="8">
    <source>
        <dbReference type="ARBA" id="ARBA00049348"/>
    </source>
</evidence>
<dbReference type="EMBL" id="VOQF01000004">
    <property type="protein sequence ID" value="TXC91547.1"/>
    <property type="molecule type" value="Genomic_DNA"/>
</dbReference>
<feature type="active site" description="Nucleophile; methyl group acceptor" evidence="9">
    <location>
        <position position="130"/>
    </location>
</feature>
<gene>
    <name evidence="12" type="ORF">FS935_07880</name>
</gene>
<dbReference type="PANTHER" id="PTHR10815">
    <property type="entry name" value="METHYLATED-DNA--PROTEIN-CYSTEINE METHYLTRANSFERASE"/>
    <property type="match status" value="1"/>
</dbReference>
<sequence length="164" mass="19166">MNYFSYYYSPIGRLTIVSSPKNITHLFLEVEHFDAYRTDHDVKEHNEFDVLIEAKNQLHEYFHEGRKYFELDFEINGTDFQRKVWRELQNIPYGESCSYQDIATKIGQARAVRAIGQANKANKLPIFIPCHRVIGKNKKLTGYAGNKNDIKAELLTLESITFEK</sequence>
<evidence type="ECO:0000313" key="12">
    <source>
        <dbReference type="EMBL" id="TXC91547.1"/>
    </source>
</evidence>
<evidence type="ECO:0000259" key="10">
    <source>
        <dbReference type="Pfam" id="PF01035"/>
    </source>
</evidence>
<dbReference type="FunFam" id="1.10.10.10:FF:000214">
    <property type="entry name" value="Methylated-DNA--protein-cysteine methyltransferase"/>
    <property type="match status" value="1"/>
</dbReference>
<dbReference type="SUPFAM" id="SSF46767">
    <property type="entry name" value="Methylated DNA-protein cysteine methyltransferase, C-terminal domain"/>
    <property type="match status" value="1"/>
</dbReference>
<dbReference type="Pfam" id="PF01035">
    <property type="entry name" value="DNA_binding_1"/>
    <property type="match status" value="1"/>
</dbReference>
<dbReference type="CDD" id="cd06445">
    <property type="entry name" value="ATase"/>
    <property type="match status" value="1"/>
</dbReference>
<organism evidence="12 13">
    <name type="scientific">Metabacillus litoralis</name>
    <dbReference type="NCBI Taxonomy" id="152268"/>
    <lineage>
        <taxon>Bacteria</taxon>
        <taxon>Bacillati</taxon>
        <taxon>Bacillota</taxon>
        <taxon>Bacilli</taxon>
        <taxon>Bacillales</taxon>
        <taxon>Bacillaceae</taxon>
        <taxon>Metabacillus</taxon>
    </lineage>
</organism>
<dbReference type="NCBIfam" id="TIGR00589">
    <property type="entry name" value="ogt"/>
    <property type="match status" value="1"/>
</dbReference>
<dbReference type="InterPro" id="IPR008332">
    <property type="entry name" value="MethylG_MeTrfase_N"/>
</dbReference>
<dbReference type="GO" id="GO:0003908">
    <property type="term" value="F:methylated-DNA-[protein]-cysteine S-methyltransferase activity"/>
    <property type="evidence" value="ECO:0007669"/>
    <property type="project" value="UniProtKB-UniRule"/>
</dbReference>
<protein>
    <recommendedName>
        <fullName evidence="9">Methylated-DNA--protein-cysteine methyltransferase</fullName>
        <ecNumber evidence="9">2.1.1.63</ecNumber>
    </recommendedName>
    <alternativeName>
        <fullName evidence="9">6-O-methylguanine-DNA methyltransferase</fullName>
        <shortName evidence="9">MGMT</shortName>
    </alternativeName>
    <alternativeName>
        <fullName evidence="9">O-6-methylguanine-DNA-alkyltransferase</fullName>
    </alternativeName>
</protein>
<keyword evidence="5 9" id="KW-0808">Transferase</keyword>
<comment type="catalytic activity">
    <reaction evidence="8 9">
        <text>a 6-O-methyl-2'-deoxyguanosine in DNA + L-cysteinyl-[protein] = S-methyl-L-cysteinyl-[protein] + a 2'-deoxyguanosine in DNA</text>
        <dbReference type="Rhea" id="RHEA:24000"/>
        <dbReference type="Rhea" id="RHEA-COMP:10131"/>
        <dbReference type="Rhea" id="RHEA-COMP:10132"/>
        <dbReference type="Rhea" id="RHEA-COMP:11367"/>
        <dbReference type="Rhea" id="RHEA-COMP:11368"/>
        <dbReference type="ChEBI" id="CHEBI:29950"/>
        <dbReference type="ChEBI" id="CHEBI:82612"/>
        <dbReference type="ChEBI" id="CHEBI:85445"/>
        <dbReference type="ChEBI" id="CHEBI:85448"/>
        <dbReference type="EC" id="2.1.1.63"/>
    </reaction>
</comment>
<dbReference type="GO" id="GO:0032259">
    <property type="term" value="P:methylation"/>
    <property type="evidence" value="ECO:0007669"/>
    <property type="project" value="UniProtKB-KW"/>
</dbReference>
<dbReference type="PROSITE" id="PS00374">
    <property type="entry name" value="MGMT"/>
    <property type="match status" value="1"/>
</dbReference>
<evidence type="ECO:0000256" key="4">
    <source>
        <dbReference type="ARBA" id="ARBA00022603"/>
    </source>
</evidence>
<evidence type="ECO:0000256" key="2">
    <source>
        <dbReference type="ARBA" id="ARBA00008711"/>
    </source>
</evidence>
<evidence type="ECO:0000256" key="9">
    <source>
        <dbReference type="HAMAP-Rule" id="MF_00772"/>
    </source>
</evidence>
<comment type="subcellular location">
    <subcellularLocation>
        <location evidence="9">Cytoplasm</location>
    </subcellularLocation>
</comment>
<keyword evidence="4 9" id="KW-0489">Methyltransferase</keyword>
<proteinExistence type="inferred from homology"/>